<feature type="compositionally biased region" description="Basic and acidic residues" evidence="1">
    <location>
        <begin position="20"/>
        <end position="41"/>
    </location>
</feature>
<keyword evidence="3" id="KW-1185">Reference proteome</keyword>
<dbReference type="EMBL" id="JBHTRV010000055">
    <property type="protein sequence ID" value="MFE5985562.1"/>
    <property type="molecule type" value="Genomic_DNA"/>
</dbReference>
<feature type="region of interest" description="Disordered" evidence="1">
    <location>
        <begin position="16"/>
        <end position="41"/>
    </location>
</feature>
<accession>A0ABW6J6H9</accession>
<dbReference type="RefSeq" id="WP_386253398.1">
    <property type="nucleotide sequence ID" value="NZ_JBHTRV010000055.1"/>
</dbReference>
<evidence type="ECO:0000256" key="1">
    <source>
        <dbReference type="SAM" id="MobiDB-lite"/>
    </source>
</evidence>
<organism evidence="2 3">
    <name type="scientific">Streptomyces wedmorensis</name>
    <dbReference type="NCBI Taxonomy" id="43759"/>
    <lineage>
        <taxon>Bacteria</taxon>
        <taxon>Bacillati</taxon>
        <taxon>Actinomycetota</taxon>
        <taxon>Actinomycetes</taxon>
        <taxon>Kitasatosporales</taxon>
        <taxon>Streptomycetaceae</taxon>
        <taxon>Streptomyces</taxon>
    </lineage>
</organism>
<name>A0ABW6J6H9_STRWE</name>
<reference evidence="2 3" key="1">
    <citation type="submission" date="2024-09" db="EMBL/GenBank/DDBJ databases">
        <title>The Natural Products Discovery Center: Release of the First 8490 Sequenced Strains for Exploring Actinobacteria Biosynthetic Diversity.</title>
        <authorList>
            <person name="Kalkreuter E."/>
            <person name="Kautsar S.A."/>
            <person name="Yang D."/>
            <person name="Bader C.D."/>
            <person name="Teijaro C.N."/>
            <person name="Fluegel L."/>
            <person name="Davis C.M."/>
            <person name="Simpson J.R."/>
            <person name="Lauterbach L."/>
            <person name="Steele A.D."/>
            <person name="Gui C."/>
            <person name="Meng S."/>
            <person name="Li G."/>
            <person name="Viehrig K."/>
            <person name="Ye F."/>
            <person name="Su P."/>
            <person name="Kiefer A.F."/>
            <person name="Nichols A."/>
            <person name="Cepeda A.J."/>
            <person name="Yan W."/>
            <person name="Fan B."/>
            <person name="Jiang Y."/>
            <person name="Adhikari A."/>
            <person name="Zheng C.-J."/>
            <person name="Schuster L."/>
            <person name="Cowan T.M."/>
            <person name="Smanski M.J."/>
            <person name="Chevrette M.G."/>
            <person name="De Carvalho L.P.S."/>
            <person name="Shen B."/>
        </authorList>
    </citation>
    <scope>NUCLEOTIDE SEQUENCE [LARGE SCALE GENOMIC DNA]</scope>
    <source>
        <strain evidence="2 3">NPDC056472</strain>
    </source>
</reference>
<dbReference type="Proteomes" id="UP001600424">
    <property type="component" value="Unassembled WGS sequence"/>
</dbReference>
<evidence type="ECO:0000313" key="3">
    <source>
        <dbReference type="Proteomes" id="UP001600424"/>
    </source>
</evidence>
<protein>
    <submittedName>
        <fullName evidence="2">Uncharacterized protein</fullName>
    </submittedName>
</protein>
<comment type="caution">
    <text evidence="2">The sequence shown here is derived from an EMBL/GenBank/DDBJ whole genome shotgun (WGS) entry which is preliminary data.</text>
</comment>
<proteinExistence type="predicted"/>
<evidence type="ECO:0000313" key="2">
    <source>
        <dbReference type="EMBL" id="MFE5985562.1"/>
    </source>
</evidence>
<gene>
    <name evidence="2" type="ORF">ACFQ63_38495</name>
</gene>
<sequence>MFALSPAMPLTLQAEAEEEVAARTDEASRDTLPEPTDRRPE</sequence>